<dbReference type="PANTHER" id="PTHR35089:SF1">
    <property type="entry name" value="CHAPERONE PROTEIN SKP"/>
    <property type="match status" value="1"/>
</dbReference>
<dbReference type="Pfam" id="PF03938">
    <property type="entry name" value="OmpH"/>
    <property type="match status" value="1"/>
</dbReference>
<evidence type="ECO:0000256" key="1">
    <source>
        <dbReference type="ARBA" id="ARBA00009091"/>
    </source>
</evidence>
<accession>A0A7K0KDD8</accession>
<dbReference type="Proteomes" id="UP000438914">
    <property type="component" value="Unassembled WGS sequence"/>
</dbReference>
<keyword evidence="2 4" id="KW-0732">Signal</keyword>
<evidence type="ECO:0000256" key="2">
    <source>
        <dbReference type="ARBA" id="ARBA00022729"/>
    </source>
</evidence>
<dbReference type="GO" id="GO:0050821">
    <property type="term" value="P:protein stabilization"/>
    <property type="evidence" value="ECO:0007669"/>
    <property type="project" value="TreeGrafter"/>
</dbReference>
<organism evidence="5 6">
    <name type="scientific">Hallella mizrahii</name>
    <dbReference type="NCBI Taxonomy" id="2606637"/>
    <lineage>
        <taxon>Bacteria</taxon>
        <taxon>Pseudomonadati</taxon>
        <taxon>Bacteroidota</taxon>
        <taxon>Bacteroidia</taxon>
        <taxon>Bacteroidales</taxon>
        <taxon>Prevotellaceae</taxon>
        <taxon>Hallella</taxon>
    </lineage>
</organism>
<dbReference type="GO" id="GO:0051082">
    <property type="term" value="F:unfolded protein binding"/>
    <property type="evidence" value="ECO:0007669"/>
    <property type="project" value="InterPro"/>
</dbReference>
<evidence type="ECO:0000313" key="5">
    <source>
        <dbReference type="EMBL" id="MST83475.1"/>
    </source>
</evidence>
<proteinExistence type="inferred from homology"/>
<feature type="coiled-coil region" evidence="3">
    <location>
        <begin position="40"/>
        <end position="111"/>
    </location>
</feature>
<feature type="signal peptide" evidence="4">
    <location>
        <begin position="1"/>
        <end position="18"/>
    </location>
</feature>
<evidence type="ECO:0000313" key="6">
    <source>
        <dbReference type="Proteomes" id="UP000438914"/>
    </source>
</evidence>
<dbReference type="RefSeq" id="WP_154533047.1">
    <property type="nucleotide sequence ID" value="NZ_VUNG01000003.1"/>
</dbReference>
<dbReference type="SMART" id="SM00935">
    <property type="entry name" value="OmpH"/>
    <property type="match status" value="1"/>
</dbReference>
<protein>
    <submittedName>
        <fullName evidence="5">OmpH family outer membrane protein</fullName>
    </submittedName>
</protein>
<gene>
    <name evidence="5" type="ORF">FYJ73_02045</name>
</gene>
<evidence type="ECO:0000256" key="4">
    <source>
        <dbReference type="SAM" id="SignalP"/>
    </source>
</evidence>
<dbReference type="EMBL" id="VUNG01000003">
    <property type="protein sequence ID" value="MST83475.1"/>
    <property type="molecule type" value="Genomic_DNA"/>
</dbReference>
<reference evidence="5 6" key="1">
    <citation type="submission" date="2019-08" db="EMBL/GenBank/DDBJ databases">
        <title>In-depth cultivation of the pig gut microbiome towards novel bacterial diversity and tailored functional studies.</title>
        <authorList>
            <person name="Wylensek D."/>
            <person name="Hitch T.C.A."/>
            <person name="Clavel T."/>
        </authorList>
    </citation>
    <scope>NUCLEOTIDE SEQUENCE [LARGE SCALE GENOMIC DNA]</scope>
    <source>
        <strain evidence="5 6">LKV-178-WT-2A</strain>
    </source>
</reference>
<dbReference type="PANTHER" id="PTHR35089">
    <property type="entry name" value="CHAPERONE PROTEIN SKP"/>
    <property type="match status" value="1"/>
</dbReference>
<dbReference type="InterPro" id="IPR005632">
    <property type="entry name" value="Chaperone_Skp"/>
</dbReference>
<dbReference type="AlphaFoldDB" id="A0A7K0KDD8"/>
<evidence type="ECO:0000256" key="3">
    <source>
        <dbReference type="SAM" id="Coils"/>
    </source>
</evidence>
<keyword evidence="6" id="KW-1185">Reference proteome</keyword>
<dbReference type="Gene3D" id="3.30.910.20">
    <property type="entry name" value="Skp domain"/>
    <property type="match status" value="1"/>
</dbReference>
<comment type="caution">
    <text evidence="5">The sequence shown here is derived from an EMBL/GenBank/DDBJ whole genome shotgun (WGS) entry which is preliminary data.</text>
</comment>
<feature type="chain" id="PRO_5029781687" evidence="4">
    <location>
        <begin position="19"/>
        <end position="164"/>
    </location>
</feature>
<dbReference type="SUPFAM" id="SSF111384">
    <property type="entry name" value="OmpH-like"/>
    <property type="match status" value="1"/>
</dbReference>
<sequence>MKKLLLMLMLMAPLATFAQKFGKVNTQTIMQNLPEIAKINGELQATAKQYENDLKSMQDELKRQSDAYDKAKSTMNPTAQKQKEEELNTLYQKIQQTYSDNQQALQKAQQDKMQPVVEKVRKAIENVGKTGGFTYIFEEGAAVYTGTNVEDVTAKVQAEINKMK</sequence>
<name>A0A7K0KDD8_9BACT</name>
<keyword evidence="3" id="KW-0175">Coiled coil</keyword>
<dbReference type="InterPro" id="IPR024930">
    <property type="entry name" value="Skp_dom_sf"/>
</dbReference>
<dbReference type="GO" id="GO:0005829">
    <property type="term" value="C:cytosol"/>
    <property type="evidence" value="ECO:0007669"/>
    <property type="project" value="TreeGrafter"/>
</dbReference>
<comment type="similarity">
    <text evidence="1">Belongs to the Skp family.</text>
</comment>